<feature type="repeat" description="Filamin" evidence="3">
    <location>
        <begin position="633"/>
        <end position="725"/>
    </location>
</feature>
<organism evidence="4 6">
    <name type="scientific">Didymodactylos carnosus</name>
    <dbReference type="NCBI Taxonomy" id="1234261"/>
    <lineage>
        <taxon>Eukaryota</taxon>
        <taxon>Metazoa</taxon>
        <taxon>Spiralia</taxon>
        <taxon>Gnathifera</taxon>
        <taxon>Rotifera</taxon>
        <taxon>Eurotatoria</taxon>
        <taxon>Bdelloidea</taxon>
        <taxon>Philodinida</taxon>
        <taxon>Philodinidae</taxon>
        <taxon>Didymodactylos</taxon>
    </lineage>
</organism>
<evidence type="ECO:0000256" key="2">
    <source>
        <dbReference type="ARBA" id="ARBA00022737"/>
    </source>
</evidence>
<reference evidence="4" key="1">
    <citation type="submission" date="2021-02" db="EMBL/GenBank/DDBJ databases">
        <authorList>
            <person name="Nowell W R."/>
        </authorList>
    </citation>
    <scope>NUCLEOTIDE SEQUENCE</scope>
</reference>
<keyword evidence="6" id="KW-1185">Reference proteome</keyword>
<dbReference type="PANTHER" id="PTHR38537:SF8">
    <property type="entry name" value="FILAMIN-A"/>
    <property type="match status" value="1"/>
</dbReference>
<feature type="repeat" description="Filamin" evidence="3">
    <location>
        <begin position="276"/>
        <end position="380"/>
    </location>
</feature>
<dbReference type="PANTHER" id="PTHR38537">
    <property type="entry name" value="JITTERBUG, ISOFORM N"/>
    <property type="match status" value="1"/>
</dbReference>
<evidence type="ECO:0000256" key="1">
    <source>
        <dbReference type="ARBA" id="ARBA00009238"/>
    </source>
</evidence>
<dbReference type="GO" id="GO:0030036">
    <property type="term" value="P:actin cytoskeleton organization"/>
    <property type="evidence" value="ECO:0007669"/>
    <property type="project" value="InterPro"/>
</dbReference>
<comment type="similarity">
    <text evidence="1">Belongs to the filamin family.</text>
</comment>
<protein>
    <submittedName>
        <fullName evidence="4">Uncharacterized protein</fullName>
    </submittedName>
</protein>
<accession>A0A813QH09</accession>
<dbReference type="SUPFAM" id="SSF81296">
    <property type="entry name" value="E set domains"/>
    <property type="match status" value="4"/>
</dbReference>
<dbReference type="InterPro" id="IPR044801">
    <property type="entry name" value="Filamin"/>
</dbReference>
<dbReference type="SMART" id="SM00557">
    <property type="entry name" value="IG_FLMN"/>
    <property type="match status" value="2"/>
</dbReference>
<evidence type="ECO:0000313" key="5">
    <source>
        <dbReference type="EMBL" id="CAF3548046.1"/>
    </source>
</evidence>
<feature type="repeat" description="Filamin" evidence="3">
    <location>
        <begin position="528"/>
        <end position="618"/>
    </location>
</feature>
<proteinExistence type="inferred from homology"/>
<dbReference type="InterPro" id="IPR013783">
    <property type="entry name" value="Ig-like_fold"/>
</dbReference>
<dbReference type="InterPro" id="IPR014756">
    <property type="entry name" value="Ig_E-set"/>
</dbReference>
<dbReference type="Pfam" id="PF00630">
    <property type="entry name" value="Filamin"/>
    <property type="match status" value="3"/>
</dbReference>
<dbReference type="EMBL" id="CAJNOQ010000165">
    <property type="protein sequence ID" value="CAF0766574.1"/>
    <property type="molecule type" value="Genomic_DNA"/>
</dbReference>
<comment type="caution">
    <text evidence="4">The sequence shown here is derived from an EMBL/GenBank/DDBJ whole genome shotgun (WGS) entry which is preliminary data.</text>
</comment>
<dbReference type="GO" id="GO:0051015">
    <property type="term" value="F:actin filament binding"/>
    <property type="evidence" value="ECO:0007669"/>
    <property type="project" value="InterPro"/>
</dbReference>
<sequence length="844" mass="96678">MYSPATNMILIDHQTRFTRNVSYSTLSRPTSTLSTIRKQIYSSTSQALPPPLNFSSSINSSSLSSSSYDDYYSFPFSSPSRSRHYRCLNLLIPETSDFFYDNHNRISNTNQSKVLINNDRLNNRLSSKTKYQQKDSKSYDLYSRPSSSYQHLGTLQQQHVKSHHLTNKLIQTPLSTKKVYHHSKQSEMTALNEVDDVLISSNIGQLIASFERMCPGLYKTHFNDSIRILNEIMCLAEEWLNIQQIYTAEELLSNEHLFENYKEKINQSRMISLADETDNQYEIIKCYGKGIQALKNQLHQTTMFCFETNTYVRLHDLTVQITNNYQYENEHLPVKLNYINMYNNKNIYSCTYIPKHEGTYKISVFYQNIPLLKQPYTVLIRCRSLTLTTIKNTQQNEKLNQPEETAPTVHGPGIEATSVLVDLPQWFEVDCSKSNLKGGLIEVIIVDLIHGKPSSYAHASIEPLGNQKFRCDYSISQTGLYNIIVLQGGKPLPFSPIKMTVTEPKTTEMSLSTHQSNTTFNHTLIADDENNNKWKFFAFGPGLRTGYQSYPSTFYVDFSGNTEGYLEFLINNSRVTSVVDYEKQFAEVCYWPETTGDLSLNILYCSKDIEISPIISKIATLSMPIFSDQLPIISVNGPGFTPTDDAVIVNKEVEFKVNLDKQHDNWELNVEIYDQDYNIVPVKIQKQNNLTYICSYTPWKLGRYTISIDYGHIVIPEGNPFRITPLSKQIELSGPAFTEKTLNLNSQTHFCLNLKDITGGRREEQYLKSTTILGKDSESGYSSNDDASLTENASFPDNETYKITIKDDKGRIKPINIKQLNNDNLCVHFMPDSKETYINVSVMW</sequence>
<name>A0A813QH09_9BILA</name>
<dbReference type="InterPro" id="IPR001298">
    <property type="entry name" value="Filamin/ABP280_rpt"/>
</dbReference>
<dbReference type="AlphaFoldDB" id="A0A813QH09"/>
<evidence type="ECO:0000313" key="4">
    <source>
        <dbReference type="EMBL" id="CAF0766574.1"/>
    </source>
</evidence>
<dbReference type="Proteomes" id="UP000663829">
    <property type="component" value="Unassembled WGS sequence"/>
</dbReference>
<feature type="repeat" description="Filamin" evidence="3">
    <location>
        <begin position="399"/>
        <end position="501"/>
    </location>
</feature>
<dbReference type="Proteomes" id="UP000681722">
    <property type="component" value="Unassembled WGS sequence"/>
</dbReference>
<dbReference type="EMBL" id="CAJOBC010000165">
    <property type="protein sequence ID" value="CAF3548046.1"/>
    <property type="molecule type" value="Genomic_DNA"/>
</dbReference>
<evidence type="ECO:0000256" key="3">
    <source>
        <dbReference type="PROSITE-ProRule" id="PRU00087"/>
    </source>
</evidence>
<keyword evidence="2" id="KW-0677">Repeat</keyword>
<dbReference type="PROSITE" id="PS50194">
    <property type="entry name" value="FILAMIN_REPEAT"/>
    <property type="match status" value="4"/>
</dbReference>
<evidence type="ECO:0000313" key="6">
    <source>
        <dbReference type="Proteomes" id="UP000663829"/>
    </source>
</evidence>
<dbReference type="InterPro" id="IPR017868">
    <property type="entry name" value="Filamin/ABP280_repeat-like"/>
</dbReference>
<dbReference type="Gene3D" id="2.60.40.10">
    <property type="entry name" value="Immunoglobulins"/>
    <property type="match status" value="4"/>
</dbReference>
<gene>
    <name evidence="4" type="ORF">GPM918_LOCUS1684</name>
    <name evidence="5" type="ORF">SRO942_LOCUS1684</name>
</gene>